<dbReference type="InterPro" id="IPR025582">
    <property type="entry name" value="YARHG_dom"/>
</dbReference>
<dbReference type="eggNOG" id="COG4640">
    <property type="taxonomic scope" value="Bacteria"/>
</dbReference>
<dbReference type="Gene3D" id="1.20.58.1690">
    <property type="match status" value="1"/>
</dbReference>
<comment type="caution">
    <text evidence="2">The sequence shown here is derived from an EMBL/GenBank/DDBJ whole genome shotgun (WGS) entry which is preliminary data.</text>
</comment>
<name>W7YAR3_9BACT</name>
<reference evidence="2 3" key="1">
    <citation type="journal article" date="2014" name="Genome Announc.">
        <title>Draft Genome Sequence of Cytophaga fermentans JCM 21142T, a Facultative Anaerobe Isolated from Marine Mud.</title>
        <authorList>
            <person name="Starns D."/>
            <person name="Oshima K."/>
            <person name="Suda W."/>
            <person name="Iino T."/>
            <person name="Yuki M."/>
            <person name="Inoue J."/>
            <person name="Kitamura K."/>
            <person name="Iida T."/>
            <person name="Darby A."/>
            <person name="Hattori M."/>
            <person name="Ohkuma M."/>
        </authorList>
    </citation>
    <scope>NUCLEOTIDE SEQUENCE [LARGE SCALE GENOMIC DNA]</scope>
    <source>
        <strain evidence="2 3">JCM 21142</strain>
    </source>
</reference>
<dbReference type="SMART" id="SM01324">
    <property type="entry name" value="YARHG"/>
    <property type="match status" value="1"/>
</dbReference>
<evidence type="ECO:0000259" key="1">
    <source>
        <dbReference type="SMART" id="SM01324"/>
    </source>
</evidence>
<gene>
    <name evidence="2" type="ORF">JCM21142_104207</name>
</gene>
<evidence type="ECO:0000313" key="3">
    <source>
        <dbReference type="Proteomes" id="UP000019402"/>
    </source>
</evidence>
<evidence type="ECO:0000313" key="2">
    <source>
        <dbReference type="EMBL" id="GAF05472.1"/>
    </source>
</evidence>
<dbReference type="InterPro" id="IPR022601">
    <property type="entry name" value="DUF3160"/>
</dbReference>
<protein>
    <recommendedName>
        <fullName evidence="1">YARHG domain-containing protein</fullName>
    </recommendedName>
</protein>
<dbReference type="EMBL" id="BAMD01000089">
    <property type="protein sequence ID" value="GAF05472.1"/>
    <property type="molecule type" value="Genomic_DNA"/>
</dbReference>
<dbReference type="PROSITE" id="PS51257">
    <property type="entry name" value="PROKAR_LIPOPROTEIN"/>
    <property type="match status" value="1"/>
</dbReference>
<organism evidence="2 3">
    <name type="scientific">Saccharicrinis fermentans DSM 9555 = JCM 21142</name>
    <dbReference type="NCBI Taxonomy" id="869213"/>
    <lineage>
        <taxon>Bacteria</taxon>
        <taxon>Pseudomonadati</taxon>
        <taxon>Bacteroidota</taxon>
        <taxon>Bacteroidia</taxon>
        <taxon>Marinilabiliales</taxon>
        <taxon>Marinilabiliaceae</taxon>
        <taxon>Saccharicrinis</taxon>
    </lineage>
</organism>
<keyword evidence="3" id="KW-1185">Reference proteome</keyword>
<dbReference type="InterPro" id="IPR038434">
    <property type="entry name" value="YARHG_sf"/>
</dbReference>
<dbReference type="STRING" id="869213.GCA_000517085_01160"/>
<dbReference type="AlphaFoldDB" id="W7YAR3"/>
<proteinExistence type="predicted"/>
<dbReference type="OrthoDB" id="353549at2"/>
<dbReference type="Pfam" id="PF13308">
    <property type="entry name" value="YARHG"/>
    <property type="match status" value="1"/>
</dbReference>
<dbReference type="SMART" id="SM01325">
    <property type="entry name" value="DUF3160"/>
    <property type="match status" value="1"/>
</dbReference>
<feature type="domain" description="YARHG" evidence="1">
    <location>
        <begin position="64"/>
        <end position="156"/>
    </location>
</feature>
<dbReference type="RefSeq" id="WP_027471047.1">
    <property type="nucleotide sequence ID" value="NZ_BAMD01000089.1"/>
</dbReference>
<sequence length="821" mass="94356">MKSLQFFSIILVLLLLLLCSCQSKKKSNTKAKVQEQEKRIDQSIAKQTIEYPKTQIIKKDLSNTLNVETLKDNIDLNMDISNLSLSDIRLLRNSFAARQGYCFMKADLRGVFGSTSWYSQRMEDRFWAEESGDSIPPISYSDAEMSFIKRLREREEELMSRNFLIEGERIKPNIENIINLFQLENSDPKLMDKLAENGFAIVPNSNIQLFHVYEKNDYQQFPSFVTTDMYMQLFHMYFSYVLRTIEEDQFIPLLSDICLEMLEEMQTIANNNNEQSIIDAANFNATYYAVAYSVLNDTTINVPEAYGLMYQDEIKHINEAQDEFSEFLDYEDYFFPYSLFKVRGHYTRNENLKRYFKAMMWLQTAPFCLDNDFQLQCSLMSAFVLNNNALTLKKYRSIMEPVSFIIGQPDNISFLDLAQKLEQNDYSLKDLLLNKSTLKAYKQDLGEIVKGKNKISPKESLTCVDKINFIPQRYLADNKVLQELVDVESEVSKRAFPKGLDVMAAFGSKTAENILFAEEKWELYPEKLAQLQVEMRGVDGDKTVYNKWIKSLLELQKSNDKYPYFMQTQQWDKKNLMASLASWAELKHDAILYAEQPMAAECGGGGPPEPITVGYVEPNVAYWNAALELLALTKNVFIKNNIWNDAIAGVTSQLEENAQFLLAASEKELNGISLSEKEYQQIEYIGSSFEWMTLDLIRQKDQYLDGWHNVQGPDKSVAVVADIYTANASNNPNKGILHVATGNVNDIYVVVEIEGYLYLTKGAVLSYHEFSKGLGTRLTDEEWQSLLDSGNVPDMPNWMKEIMTPIIPPKSNQKIFYSSGC</sequence>
<dbReference type="Proteomes" id="UP000019402">
    <property type="component" value="Unassembled WGS sequence"/>
</dbReference>
<dbReference type="Pfam" id="PF11369">
    <property type="entry name" value="DUF3160"/>
    <property type="match status" value="1"/>
</dbReference>
<accession>W7YAR3</accession>